<dbReference type="InterPro" id="IPR005996">
    <property type="entry name" value="Ribosomal_uL30_bac-type"/>
</dbReference>
<comment type="subunit">
    <text evidence="2 5">Part of the 50S ribosomal subunit.</text>
</comment>
<comment type="similarity">
    <text evidence="1 5">Belongs to the universal ribosomal protein uL30 family.</text>
</comment>
<evidence type="ECO:0000313" key="7">
    <source>
        <dbReference type="EMBL" id="GAA2028912.1"/>
    </source>
</evidence>
<evidence type="ECO:0000259" key="6">
    <source>
        <dbReference type="Pfam" id="PF00327"/>
    </source>
</evidence>
<evidence type="ECO:0000256" key="2">
    <source>
        <dbReference type="ARBA" id="ARBA00011838"/>
    </source>
</evidence>
<feature type="domain" description="Large ribosomal subunit protein uL30-like ferredoxin-like fold" evidence="6">
    <location>
        <begin position="19"/>
        <end position="68"/>
    </location>
</feature>
<reference evidence="7 8" key="1">
    <citation type="journal article" date="2019" name="Int. J. Syst. Evol. Microbiol.">
        <title>The Global Catalogue of Microorganisms (GCM) 10K type strain sequencing project: providing services to taxonomists for standard genome sequencing and annotation.</title>
        <authorList>
            <consortium name="The Broad Institute Genomics Platform"/>
            <consortium name="The Broad Institute Genome Sequencing Center for Infectious Disease"/>
            <person name="Wu L."/>
            <person name="Ma J."/>
        </authorList>
    </citation>
    <scope>NUCLEOTIDE SEQUENCE [LARGE SCALE GENOMIC DNA]</scope>
    <source>
        <strain evidence="7 8">JCM 13595</strain>
    </source>
</reference>
<name>A0ABN2U670_9MICC</name>
<keyword evidence="4 5" id="KW-0687">Ribonucleoprotein</keyword>
<dbReference type="Proteomes" id="UP001501461">
    <property type="component" value="Unassembled WGS sequence"/>
</dbReference>
<dbReference type="Gene3D" id="3.30.1390.20">
    <property type="entry name" value="Ribosomal protein L30, ferredoxin-like fold domain"/>
    <property type="match status" value="1"/>
</dbReference>
<keyword evidence="8" id="KW-1185">Reference proteome</keyword>
<evidence type="ECO:0000256" key="1">
    <source>
        <dbReference type="ARBA" id="ARBA00007594"/>
    </source>
</evidence>
<organism evidence="7 8">
    <name type="scientific">Yaniella flava</name>
    <dbReference type="NCBI Taxonomy" id="287930"/>
    <lineage>
        <taxon>Bacteria</taxon>
        <taxon>Bacillati</taxon>
        <taxon>Actinomycetota</taxon>
        <taxon>Actinomycetes</taxon>
        <taxon>Micrococcales</taxon>
        <taxon>Micrococcaceae</taxon>
        <taxon>Yaniella</taxon>
    </lineage>
</organism>
<evidence type="ECO:0000256" key="5">
    <source>
        <dbReference type="HAMAP-Rule" id="MF_01371"/>
    </source>
</evidence>
<evidence type="ECO:0000256" key="3">
    <source>
        <dbReference type="ARBA" id="ARBA00022980"/>
    </source>
</evidence>
<keyword evidence="3 5" id="KW-0689">Ribosomal protein</keyword>
<protein>
    <recommendedName>
        <fullName evidence="5">Large ribosomal subunit protein uL30</fullName>
    </recommendedName>
</protein>
<evidence type="ECO:0000256" key="4">
    <source>
        <dbReference type="ARBA" id="ARBA00023274"/>
    </source>
</evidence>
<dbReference type="NCBIfam" id="TIGR01308">
    <property type="entry name" value="rpmD_bact"/>
    <property type="match status" value="1"/>
</dbReference>
<gene>
    <name evidence="5 7" type="primary">rpmD</name>
    <name evidence="7" type="ORF">GCM10009720_05940</name>
</gene>
<dbReference type="EMBL" id="BAAAMN010000009">
    <property type="protein sequence ID" value="GAA2028912.1"/>
    <property type="molecule type" value="Genomic_DNA"/>
</dbReference>
<dbReference type="CDD" id="cd01658">
    <property type="entry name" value="Ribosomal_L30"/>
    <property type="match status" value="1"/>
</dbReference>
<dbReference type="GO" id="GO:0005840">
    <property type="term" value="C:ribosome"/>
    <property type="evidence" value="ECO:0007669"/>
    <property type="project" value="UniProtKB-KW"/>
</dbReference>
<sequence length="74" mass="7946">MSNYESTPKNIAPSEASLTITQVRSAIGRKPQHRETLRSLGLRGIGKSVTRSADAVTVGMVNAVSHLVKVEEVD</sequence>
<evidence type="ECO:0000313" key="8">
    <source>
        <dbReference type="Proteomes" id="UP001501461"/>
    </source>
</evidence>
<accession>A0ABN2U670</accession>
<dbReference type="InterPro" id="IPR016082">
    <property type="entry name" value="Ribosomal_uL30_ferredoxin-like"/>
</dbReference>
<dbReference type="SUPFAM" id="SSF55129">
    <property type="entry name" value="Ribosomal protein L30p/L7e"/>
    <property type="match status" value="1"/>
</dbReference>
<dbReference type="HAMAP" id="MF_01371_B">
    <property type="entry name" value="Ribosomal_uL30_B"/>
    <property type="match status" value="1"/>
</dbReference>
<dbReference type="InterPro" id="IPR036919">
    <property type="entry name" value="Ribo_uL30_ferredoxin-like_sf"/>
</dbReference>
<dbReference type="Pfam" id="PF00327">
    <property type="entry name" value="Ribosomal_L30"/>
    <property type="match status" value="1"/>
</dbReference>
<dbReference type="RefSeq" id="WP_343956103.1">
    <property type="nucleotide sequence ID" value="NZ_BAAAMN010000009.1"/>
</dbReference>
<proteinExistence type="inferred from homology"/>
<comment type="caution">
    <text evidence="7">The sequence shown here is derived from an EMBL/GenBank/DDBJ whole genome shotgun (WGS) entry which is preliminary data.</text>
</comment>